<keyword evidence="8" id="KW-0288">FMN</keyword>
<dbReference type="PROSITE" id="PS51278">
    <property type="entry name" value="GATASE_TYPE_2"/>
    <property type="match status" value="1"/>
</dbReference>
<evidence type="ECO:0000256" key="11">
    <source>
        <dbReference type="ARBA" id="ARBA00022962"/>
    </source>
</evidence>
<keyword evidence="10" id="KW-0274">FAD</keyword>
<dbReference type="FunFam" id="3.60.20.10:FF:000001">
    <property type="entry name" value="Glutamate synthase, large subunit"/>
    <property type="match status" value="1"/>
</dbReference>
<evidence type="ECO:0000256" key="10">
    <source>
        <dbReference type="ARBA" id="ARBA00022827"/>
    </source>
</evidence>
<keyword evidence="9" id="KW-0479">Metal-binding</keyword>
<evidence type="ECO:0000313" key="24">
    <source>
        <dbReference type="Proteomes" id="UP000593765"/>
    </source>
</evidence>
<comment type="catalytic activity">
    <reaction evidence="18">
        <text>2 L-glutamate + NADP(+) = L-glutamine + 2-oxoglutarate + NADPH + H(+)</text>
        <dbReference type="Rhea" id="RHEA:15501"/>
        <dbReference type="ChEBI" id="CHEBI:15378"/>
        <dbReference type="ChEBI" id="CHEBI:16810"/>
        <dbReference type="ChEBI" id="CHEBI:29985"/>
        <dbReference type="ChEBI" id="CHEBI:57783"/>
        <dbReference type="ChEBI" id="CHEBI:58349"/>
        <dbReference type="ChEBI" id="CHEBI:58359"/>
        <dbReference type="EC" id="1.4.1.13"/>
    </reaction>
</comment>
<dbReference type="InterPro" id="IPR036485">
    <property type="entry name" value="Glu_synth_asu_C_sf"/>
</dbReference>
<comment type="similarity">
    <text evidence="4">Belongs to the glutamate synthase family.</text>
</comment>
<evidence type="ECO:0000256" key="3">
    <source>
        <dbReference type="ARBA" id="ARBA00001974"/>
    </source>
</evidence>
<dbReference type="FunFam" id="2.160.20.60:FF:000001">
    <property type="entry name" value="Glutamate synthase, large subunit"/>
    <property type="match status" value="1"/>
</dbReference>
<evidence type="ECO:0000256" key="15">
    <source>
        <dbReference type="ARBA" id="ARBA00023164"/>
    </source>
</evidence>
<proteinExistence type="inferred from homology"/>
<evidence type="ECO:0000256" key="20">
    <source>
        <dbReference type="ARBA" id="ARBA00079921"/>
    </source>
</evidence>
<comment type="cofactor">
    <cofactor evidence="1">
        <name>FMN</name>
        <dbReference type="ChEBI" id="CHEBI:58210"/>
    </cofactor>
</comment>
<evidence type="ECO:0000256" key="18">
    <source>
        <dbReference type="ARBA" id="ARBA00048151"/>
    </source>
</evidence>
<dbReference type="FunFam" id="3.20.20.70:FF:000053">
    <property type="entry name" value="Glutamate synthase large subunit"/>
    <property type="match status" value="1"/>
</dbReference>
<keyword evidence="16" id="KW-0003">3Fe-4S</keyword>
<evidence type="ECO:0000256" key="14">
    <source>
        <dbReference type="ARBA" id="ARBA00023014"/>
    </source>
</evidence>
<evidence type="ECO:0000256" key="12">
    <source>
        <dbReference type="ARBA" id="ARBA00023002"/>
    </source>
</evidence>
<dbReference type="KEGG" id="hbs:IPV69_01505"/>
<dbReference type="PANTHER" id="PTHR11938:SF133">
    <property type="entry name" value="GLUTAMATE SYNTHASE (NADH)"/>
    <property type="match status" value="1"/>
</dbReference>
<dbReference type="GO" id="GO:0051538">
    <property type="term" value="F:3 iron, 4 sulfur cluster binding"/>
    <property type="evidence" value="ECO:0007669"/>
    <property type="project" value="UniProtKB-KW"/>
</dbReference>
<dbReference type="Pfam" id="PF01493">
    <property type="entry name" value="GXGXG"/>
    <property type="match status" value="1"/>
</dbReference>
<evidence type="ECO:0000256" key="6">
    <source>
        <dbReference type="ARBA" id="ARBA00022605"/>
    </source>
</evidence>
<dbReference type="InterPro" id="IPR002932">
    <property type="entry name" value="Glu_synthdom"/>
</dbReference>
<evidence type="ECO:0000256" key="16">
    <source>
        <dbReference type="ARBA" id="ARBA00023291"/>
    </source>
</evidence>
<dbReference type="CDD" id="cd00713">
    <property type="entry name" value="GltS"/>
    <property type="match status" value="1"/>
</dbReference>
<evidence type="ECO:0000256" key="5">
    <source>
        <dbReference type="ARBA" id="ARBA00012079"/>
    </source>
</evidence>
<dbReference type="EMBL" id="CP063458">
    <property type="protein sequence ID" value="QOV90076.1"/>
    <property type="molecule type" value="Genomic_DNA"/>
</dbReference>
<feature type="region of interest" description="Disordered" evidence="21">
    <location>
        <begin position="913"/>
        <end position="936"/>
    </location>
</feature>
<keyword evidence="24" id="KW-1185">Reference proteome</keyword>
<dbReference type="SUPFAM" id="SSF56235">
    <property type="entry name" value="N-terminal nucleophile aminohydrolases (Ntn hydrolases)"/>
    <property type="match status" value="1"/>
</dbReference>
<keyword evidence="15" id="KW-0314">Glutamate biosynthesis</keyword>
<dbReference type="GO" id="GO:0046872">
    <property type="term" value="F:metal ion binding"/>
    <property type="evidence" value="ECO:0007669"/>
    <property type="project" value="UniProtKB-KW"/>
</dbReference>
<gene>
    <name evidence="23" type="primary">gltB</name>
    <name evidence="23" type="ORF">IPV69_01505</name>
</gene>
<dbReference type="Gene3D" id="2.160.20.60">
    <property type="entry name" value="Glutamate synthase, alpha subunit, C-terminal domain"/>
    <property type="match status" value="1"/>
</dbReference>
<evidence type="ECO:0000256" key="8">
    <source>
        <dbReference type="ARBA" id="ARBA00022643"/>
    </source>
</evidence>
<dbReference type="Gene3D" id="3.60.20.10">
    <property type="entry name" value="Glutamine Phosphoribosylpyrophosphate, subunit 1, domain 1"/>
    <property type="match status" value="1"/>
</dbReference>
<comment type="cofactor">
    <cofactor evidence="2">
        <name>[3Fe-4S] cluster</name>
        <dbReference type="ChEBI" id="CHEBI:21137"/>
    </cofactor>
</comment>
<dbReference type="Pfam" id="PF00310">
    <property type="entry name" value="GATase_2"/>
    <property type="match status" value="1"/>
</dbReference>
<keyword evidence="14" id="KW-0411">Iron-sulfur</keyword>
<dbReference type="CDD" id="cd00982">
    <property type="entry name" value="gltB_C"/>
    <property type="match status" value="1"/>
</dbReference>
<comment type="pathway">
    <text evidence="17">Amino-acid biosynthesis; L-glutamate biosynthesis via GLT pathway; L-glutamate from 2-oxoglutarate and L-glutamine (NADP(+) route): step 1/1.</text>
</comment>
<organism evidence="23 24">
    <name type="scientific">Humisphaera borealis</name>
    <dbReference type="NCBI Taxonomy" id="2807512"/>
    <lineage>
        <taxon>Bacteria</taxon>
        <taxon>Pseudomonadati</taxon>
        <taxon>Planctomycetota</taxon>
        <taxon>Phycisphaerae</taxon>
        <taxon>Tepidisphaerales</taxon>
        <taxon>Tepidisphaeraceae</taxon>
        <taxon>Humisphaera</taxon>
    </lineage>
</organism>
<dbReference type="SUPFAM" id="SSF51395">
    <property type="entry name" value="FMN-linked oxidoreductases"/>
    <property type="match status" value="1"/>
</dbReference>
<keyword evidence="13" id="KW-0408">Iron</keyword>
<evidence type="ECO:0000259" key="22">
    <source>
        <dbReference type="PROSITE" id="PS51278"/>
    </source>
</evidence>
<dbReference type="GO" id="GO:0004355">
    <property type="term" value="F:glutamate synthase (NADPH) activity"/>
    <property type="evidence" value="ECO:0007669"/>
    <property type="project" value="UniProtKB-EC"/>
</dbReference>
<accession>A0A7M2WX70</accession>
<dbReference type="SUPFAM" id="SSF69336">
    <property type="entry name" value="Alpha subunit of glutamate synthase, C-terminal domain"/>
    <property type="match status" value="1"/>
</dbReference>
<dbReference type="InterPro" id="IPR029055">
    <property type="entry name" value="Ntn_hydrolases_N"/>
</dbReference>
<dbReference type="NCBIfam" id="NF008730">
    <property type="entry name" value="PRK11750.1"/>
    <property type="match status" value="1"/>
</dbReference>
<dbReference type="Gene3D" id="3.20.20.70">
    <property type="entry name" value="Aldolase class I"/>
    <property type="match status" value="2"/>
</dbReference>
<dbReference type="GO" id="GO:0006537">
    <property type="term" value="P:glutamate biosynthetic process"/>
    <property type="evidence" value="ECO:0007669"/>
    <property type="project" value="UniProtKB-KW"/>
</dbReference>
<evidence type="ECO:0000256" key="7">
    <source>
        <dbReference type="ARBA" id="ARBA00022630"/>
    </source>
</evidence>
<name>A0A7M2WX70_9BACT</name>
<keyword evidence="7" id="KW-0285">Flavoprotein</keyword>
<evidence type="ECO:0000313" key="23">
    <source>
        <dbReference type="EMBL" id="QOV90076.1"/>
    </source>
</evidence>
<dbReference type="InterPro" id="IPR006982">
    <property type="entry name" value="Glu_synth_centr_N"/>
</dbReference>
<evidence type="ECO:0000256" key="13">
    <source>
        <dbReference type="ARBA" id="ARBA00023004"/>
    </source>
</evidence>
<dbReference type="FunFam" id="3.20.20.70:FF:000031">
    <property type="entry name" value="Glutamate synthase 1 [NADH]"/>
    <property type="match status" value="1"/>
</dbReference>
<dbReference type="EC" id="1.4.1.13" evidence="5"/>
<dbReference type="GO" id="GO:0019676">
    <property type="term" value="P:ammonia assimilation cycle"/>
    <property type="evidence" value="ECO:0007669"/>
    <property type="project" value="TreeGrafter"/>
</dbReference>
<dbReference type="Proteomes" id="UP000593765">
    <property type="component" value="Chromosome"/>
</dbReference>
<evidence type="ECO:0000256" key="19">
    <source>
        <dbReference type="ARBA" id="ARBA00072108"/>
    </source>
</evidence>
<evidence type="ECO:0000256" key="1">
    <source>
        <dbReference type="ARBA" id="ARBA00001917"/>
    </source>
</evidence>
<dbReference type="RefSeq" id="WP_206293146.1">
    <property type="nucleotide sequence ID" value="NZ_CP063458.1"/>
</dbReference>
<protein>
    <recommendedName>
        <fullName evidence="19">Glutamate synthase [NADPH] large chain</fullName>
        <ecNumber evidence="5">1.4.1.13</ecNumber>
    </recommendedName>
    <alternativeName>
        <fullName evidence="20">Glutamate synthase subunit alpha</fullName>
    </alternativeName>
</protein>
<reference evidence="23 24" key="1">
    <citation type="submission" date="2020-10" db="EMBL/GenBank/DDBJ databases">
        <title>Wide distribution of Phycisphaera-like planctomycetes from WD2101 soil group in peatlands and genome analysis of the first cultivated representative.</title>
        <authorList>
            <person name="Dedysh S.N."/>
            <person name="Beletsky A.V."/>
            <person name="Ivanova A."/>
            <person name="Kulichevskaya I.S."/>
            <person name="Suzina N.E."/>
            <person name="Philippov D.A."/>
            <person name="Rakitin A.L."/>
            <person name="Mardanov A.V."/>
            <person name="Ravin N.V."/>
        </authorList>
    </citation>
    <scope>NUCLEOTIDE SEQUENCE [LARGE SCALE GENOMIC DNA]</scope>
    <source>
        <strain evidence="23 24">M1803</strain>
    </source>
</reference>
<dbReference type="Pfam" id="PF04898">
    <property type="entry name" value="Glu_syn_central"/>
    <property type="match status" value="1"/>
</dbReference>
<feature type="compositionally biased region" description="Basic and acidic residues" evidence="21">
    <location>
        <begin position="924"/>
        <end position="935"/>
    </location>
</feature>
<sequence>MKGLPPAQGLYDPQFEHDACGVGFICHMKGQASHQIVVDALQMLANMNHRGGCGCEEDSGDGAGILVRLPDDFLRAQCAKQGITLPPLGSYGVGQVFFPQDRGALEEAKRAFEKVIHDYGMVVLGWRDVPTNPKFVGPSPLKVMPKIMQVFVGMGETFYNRGDFERRLYLVRQRAENVIEFNQDMHPAAREDFYICSLSTTRIVYKGMLTADQVGPFYLDLQDPAFVSALAMVHSRFSTNTFPAWRLAHPYRMVAHNGEINTLRGNRNWMRARTGSLKSEVFGDELPKMFPICTETGSDSATLDNALQFLCANGRSLPHAILMMVPEAWQKNELMDADRKAFFEYHACLMEPWDGPASISFTNGSLIGAVLDRNGLRPSRYYVTKDDLVIMASEVGVLPIEPTRVLKKWRLQPGKIFLIDMAEGRIIDDSEIKQELIDKRPWKRWIEENMIDLDTLPDPKNVHQPDHDTLLKRQHVFGYTVEEIKLLLTPMAVNGLEAIGSMGTDTPLACLSDKPQLLYNYFKQLFAQVTNPPLDANFEELVTSLITYLGREGNLLDEDPTACHLIKLKQPILSNHDLEKLREVATGELRAVTLPALFNVAEGEAGLGKAVEKLCQDAAKAVRDGASLLILSDRGTHENKCPIPSLVATAAVHHHLIREGTRTQCGLVIETGEAREVHHFCLLIGFGAGAVNPYLAFETLADMDLEGLLKSPKGEKIPLDVAKKNYIKAANKGIIKVASKMGISTVQSYRGAQMFEAVGISKELIKQHFTGTASRIDGINLETIARESLMRHRRAFPPIKVDGEVLENGGQYQWRRDGEYHMWNPDTVAKLQQAVRITGYPTFKEYSKLVDDESKHRCTIRGLLNIKPGAKAVPIDEVEPAKEIVKRFVTGAMSLGSISNEAHENIAIAMNRLGGKSNTGEGGEDPRRFKPDVGADGKPVIIDGKPLIRRSAIKQVASGRFGVTTEYLVNADELQIKMAQGAKPGEGGQLPGHKVDDYIGKIRHSTPGVGLISPPPHHDIYSIEDLAQLIHDLKNVNPQSRVSVKLVSEVGVGTVAAGVAKAKADHILISGDGGGTGASPLTSVKYAGLPWELGLAEAQQTLVMNGLRGRIVLQADGQMKTGRDVVVAALLGAEEFGFSTAPLIASGCIMMRVCHLNTCPVGIATQDPELRKRFTGTPEHVINFMFFIAEEVREYMAQMGFRTVKEMIGQTQMLEFQNLADHWKARHLDLSPVLAKPRANLGSYDLYNVATQDHGLDKSLDQTSLIPAAQPALESKAKVTGTYDIVNINRTVGTTLSGMIAKKYGQGGLPEDTIVFNFKGSAGQSFGCFGIKGLTLLLEGDANDYVGKGLNGAKIAVRPAASALAEGFKAEHNIIAGNTCLYGAIDGEAYLRGVAGERFAVRNSGAHAVVEGVGDHGCEYMTGGKVIVIGQTGRNFAAGMSGGVAYVYDGPMNDYAGGQFPERCNKEMVSLELLEQADDLSYVKQMLENHVKYTDSPVARGILANWASEQKYFIRVMPNDYRRVMESKAKAAAQGLAAAGR</sequence>
<evidence type="ECO:0000256" key="21">
    <source>
        <dbReference type="SAM" id="MobiDB-lite"/>
    </source>
</evidence>
<comment type="cofactor">
    <cofactor evidence="3">
        <name>FAD</name>
        <dbReference type="ChEBI" id="CHEBI:57692"/>
    </cofactor>
</comment>
<dbReference type="CDD" id="cd02808">
    <property type="entry name" value="GltS_FMN"/>
    <property type="match status" value="1"/>
</dbReference>
<keyword evidence="12 23" id="KW-0560">Oxidoreductase</keyword>
<keyword evidence="6" id="KW-0028">Amino-acid biosynthesis</keyword>
<dbReference type="InterPro" id="IPR013785">
    <property type="entry name" value="Aldolase_TIM"/>
</dbReference>
<evidence type="ECO:0000256" key="9">
    <source>
        <dbReference type="ARBA" id="ARBA00022723"/>
    </source>
</evidence>
<dbReference type="Pfam" id="PF01645">
    <property type="entry name" value="Glu_synthase"/>
    <property type="match status" value="1"/>
</dbReference>
<evidence type="ECO:0000256" key="4">
    <source>
        <dbReference type="ARBA" id="ARBA00009716"/>
    </source>
</evidence>
<evidence type="ECO:0000256" key="17">
    <source>
        <dbReference type="ARBA" id="ARBA00037898"/>
    </source>
</evidence>
<dbReference type="InterPro" id="IPR050711">
    <property type="entry name" value="ET-N_metabolism_enzyme"/>
</dbReference>
<feature type="domain" description="Glutamine amidotransferase type-2" evidence="22">
    <location>
        <begin position="20"/>
        <end position="422"/>
    </location>
</feature>
<dbReference type="InterPro" id="IPR017932">
    <property type="entry name" value="GATase_2_dom"/>
</dbReference>
<dbReference type="InterPro" id="IPR002489">
    <property type="entry name" value="Glu_synth_asu_C"/>
</dbReference>
<keyword evidence="11" id="KW-0315">Glutamine amidotransferase</keyword>
<dbReference type="PANTHER" id="PTHR11938">
    <property type="entry name" value="FAD NADPH DEHYDROGENASE/OXIDOREDUCTASE"/>
    <property type="match status" value="1"/>
</dbReference>
<evidence type="ECO:0000256" key="2">
    <source>
        <dbReference type="ARBA" id="ARBA00001927"/>
    </source>
</evidence>